<gene>
    <name evidence="3" type="ORF">GCM10023167_22020</name>
</gene>
<evidence type="ECO:0000313" key="4">
    <source>
        <dbReference type="Proteomes" id="UP001500642"/>
    </source>
</evidence>
<organism evidence="3 4">
    <name type="scientific">Brevibacterium pityocampae</name>
    <dbReference type="NCBI Taxonomy" id="506594"/>
    <lineage>
        <taxon>Bacteria</taxon>
        <taxon>Bacillati</taxon>
        <taxon>Actinomycetota</taxon>
        <taxon>Actinomycetes</taxon>
        <taxon>Micrococcales</taxon>
        <taxon>Brevibacteriaceae</taxon>
        <taxon>Brevibacterium</taxon>
    </lineage>
</organism>
<dbReference type="RefSeq" id="WP_345032106.1">
    <property type="nucleotide sequence ID" value="NZ_BAABGL010000017.1"/>
</dbReference>
<evidence type="ECO:0000313" key="3">
    <source>
        <dbReference type="EMBL" id="GAA4393207.1"/>
    </source>
</evidence>
<dbReference type="PRINTS" id="PR00420">
    <property type="entry name" value="RNGMNOXGNASE"/>
</dbReference>
<dbReference type="PANTHER" id="PTHR13847">
    <property type="entry name" value="SARCOSINE DEHYDROGENASE-RELATED"/>
    <property type="match status" value="1"/>
</dbReference>
<proteinExistence type="predicted"/>
<dbReference type="InterPro" id="IPR036188">
    <property type="entry name" value="FAD/NAD-bd_sf"/>
</dbReference>
<dbReference type="Gene3D" id="3.50.50.60">
    <property type="entry name" value="FAD/NAD(P)-binding domain"/>
    <property type="match status" value="2"/>
</dbReference>
<dbReference type="SUPFAM" id="SSF54373">
    <property type="entry name" value="FAD-linked reductases, C-terminal domain"/>
    <property type="match status" value="1"/>
</dbReference>
<comment type="caution">
    <text evidence="3">The sequence shown here is derived from an EMBL/GenBank/DDBJ whole genome shotgun (WGS) entry which is preliminary data.</text>
</comment>
<reference evidence="4" key="1">
    <citation type="journal article" date="2019" name="Int. J. Syst. Evol. Microbiol.">
        <title>The Global Catalogue of Microorganisms (GCM) 10K type strain sequencing project: providing services to taxonomists for standard genome sequencing and annotation.</title>
        <authorList>
            <consortium name="The Broad Institute Genomics Platform"/>
            <consortium name="The Broad Institute Genome Sequencing Center for Infectious Disease"/>
            <person name="Wu L."/>
            <person name="Ma J."/>
        </authorList>
    </citation>
    <scope>NUCLEOTIDE SEQUENCE [LARGE SCALE GENOMIC DNA]</scope>
    <source>
        <strain evidence="4">JCM 17808</strain>
    </source>
</reference>
<dbReference type="SUPFAM" id="SSF51905">
    <property type="entry name" value="FAD/NAD(P)-binding domain"/>
    <property type="match status" value="1"/>
</dbReference>
<keyword evidence="1" id="KW-0560">Oxidoreductase</keyword>
<dbReference type="Gene3D" id="3.30.9.10">
    <property type="entry name" value="D-Amino Acid Oxidase, subunit A, domain 2"/>
    <property type="match status" value="1"/>
</dbReference>
<dbReference type="InterPro" id="IPR006076">
    <property type="entry name" value="FAD-dep_OxRdtase"/>
</dbReference>
<name>A0ABP8JMM3_9MICO</name>
<evidence type="ECO:0000259" key="2">
    <source>
        <dbReference type="Pfam" id="PF01266"/>
    </source>
</evidence>
<dbReference type="EMBL" id="BAABGL010000017">
    <property type="protein sequence ID" value="GAA4393207.1"/>
    <property type="molecule type" value="Genomic_DNA"/>
</dbReference>
<feature type="domain" description="FAD dependent oxidoreductase" evidence="2">
    <location>
        <begin position="2"/>
        <end position="390"/>
    </location>
</feature>
<sequence length="396" mass="41275">MHVIVVGAGIVGLASAFHLARAGAGVTVLERERVAAGASWGNAGWVCPGLVAPLAEPGGWRHGIQALTDPDAPLSVPRPTPQILRFLTRFAAQMTTKRFSAAIEANAPLTREALAAFDRLAESGVTAPVHRADYHVGAESASTIAAFEHEVELLAASGVEVAVRRTDPAGLPYFTDRVAHALTVTGQAYIDPGAYCRDLARAARAAGVEIREGVEVVAGHAGSSAVSLIDSAGAAHTADTVLVAAGAWSDEVLGPVFGTRARTRQTSGRGYSFTAAVAPGRMPEGPVYLPTQRIVLTPYRAGVRIAGTMEFLPPDAPPRPGRIDSIAATLEPFVTGIDLADTSDHWVGPRPVSDDGRPVLRRVARRGYVATGHGMWGIVLGPVTGERMAEHILAGG</sequence>
<evidence type="ECO:0000256" key="1">
    <source>
        <dbReference type="ARBA" id="ARBA00023002"/>
    </source>
</evidence>
<dbReference type="PANTHER" id="PTHR13847:SF289">
    <property type="entry name" value="GLYCINE OXIDASE"/>
    <property type="match status" value="1"/>
</dbReference>
<keyword evidence="4" id="KW-1185">Reference proteome</keyword>
<accession>A0ABP8JMM3</accession>
<protein>
    <submittedName>
        <fullName evidence="3">D-amino acid dehydrogenase</fullName>
    </submittedName>
</protein>
<dbReference type="Proteomes" id="UP001500642">
    <property type="component" value="Unassembled WGS sequence"/>
</dbReference>
<dbReference type="Pfam" id="PF01266">
    <property type="entry name" value="DAO"/>
    <property type="match status" value="1"/>
</dbReference>